<feature type="compositionally biased region" description="Pro residues" evidence="6">
    <location>
        <begin position="224"/>
        <end position="233"/>
    </location>
</feature>
<dbReference type="Proteomes" id="UP000183809">
    <property type="component" value="Unassembled WGS sequence"/>
</dbReference>
<feature type="domain" description="Rhodopsin" evidence="8">
    <location>
        <begin position="5"/>
        <end position="205"/>
    </location>
</feature>
<evidence type="ECO:0000313" key="10">
    <source>
        <dbReference type="Proteomes" id="UP000183809"/>
    </source>
</evidence>
<evidence type="ECO:0000256" key="2">
    <source>
        <dbReference type="ARBA" id="ARBA00022692"/>
    </source>
</evidence>
<accession>A0A1J9SAJ4</accession>
<dbReference type="InterPro" id="IPR052337">
    <property type="entry name" value="SAT4-like"/>
</dbReference>
<proteinExistence type="inferred from homology"/>
<keyword evidence="3 7" id="KW-1133">Transmembrane helix</keyword>
<dbReference type="InterPro" id="IPR049326">
    <property type="entry name" value="Rhodopsin_dom_fungi"/>
</dbReference>
<keyword evidence="10" id="KW-1185">Reference proteome</keyword>
<feature type="transmembrane region" description="Helical" evidence="7">
    <location>
        <begin position="178"/>
        <end position="197"/>
    </location>
</feature>
<evidence type="ECO:0000256" key="7">
    <source>
        <dbReference type="SAM" id="Phobius"/>
    </source>
</evidence>
<dbReference type="Pfam" id="PF20684">
    <property type="entry name" value="Fung_rhodopsin"/>
    <property type="match status" value="1"/>
</dbReference>
<dbReference type="PANTHER" id="PTHR33048:SF129">
    <property type="entry name" value="INTEGRAL MEMBRANE PROTEIN-RELATED"/>
    <property type="match status" value="1"/>
</dbReference>
<name>A0A1J9SAJ4_9PEZI</name>
<feature type="transmembrane region" description="Helical" evidence="7">
    <location>
        <begin position="143"/>
        <end position="166"/>
    </location>
</feature>
<evidence type="ECO:0000313" key="9">
    <source>
        <dbReference type="EMBL" id="OJD37511.1"/>
    </source>
</evidence>
<organism evidence="9 10">
    <name type="scientific">Diplodia corticola</name>
    <dbReference type="NCBI Taxonomy" id="236234"/>
    <lineage>
        <taxon>Eukaryota</taxon>
        <taxon>Fungi</taxon>
        <taxon>Dikarya</taxon>
        <taxon>Ascomycota</taxon>
        <taxon>Pezizomycotina</taxon>
        <taxon>Dothideomycetes</taxon>
        <taxon>Dothideomycetes incertae sedis</taxon>
        <taxon>Botryosphaeriales</taxon>
        <taxon>Botryosphaeriaceae</taxon>
        <taxon>Diplodia</taxon>
    </lineage>
</organism>
<dbReference type="GO" id="GO:0016020">
    <property type="term" value="C:membrane"/>
    <property type="evidence" value="ECO:0007669"/>
    <property type="project" value="UniProtKB-SubCell"/>
</dbReference>
<keyword evidence="4 7" id="KW-0472">Membrane</keyword>
<evidence type="ECO:0000256" key="4">
    <source>
        <dbReference type="ARBA" id="ARBA00023136"/>
    </source>
</evidence>
<reference evidence="9 10" key="1">
    <citation type="submission" date="2016-10" db="EMBL/GenBank/DDBJ databases">
        <title>Proteomics and genomics reveal pathogen-plant mechanisms compatible with a hemibiotrophic lifestyle of Diplodia corticola.</title>
        <authorList>
            <person name="Fernandes I."/>
            <person name="De Jonge R."/>
            <person name="Van De Peer Y."/>
            <person name="Devreese B."/>
            <person name="Alves A."/>
            <person name="Esteves A.C."/>
        </authorList>
    </citation>
    <scope>NUCLEOTIDE SEQUENCE [LARGE SCALE GENOMIC DNA]</scope>
    <source>
        <strain evidence="9 10">CBS 112549</strain>
    </source>
</reference>
<comment type="similarity">
    <text evidence="5">Belongs to the SAT4 family.</text>
</comment>
<evidence type="ECO:0000256" key="5">
    <source>
        <dbReference type="ARBA" id="ARBA00038359"/>
    </source>
</evidence>
<dbReference type="RefSeq" id="XP_020133650.1">
    <property type="nucleotide sequence ID" value="XM_020278676.1"/>
</dbReference>
<evidence type="ECO:0000256" key="6">
    <source>
        <dbReference type="SAM" id="MobiDB-lite"/>
    </source>
</evidence>
<evidence type="ECO:0000256" key="1">
    <source>
        <dbReference type="ARBA" id="ARBA00004141"/>
    </source>
</evidence>
<gene>
    <name evidence="9" type="ORF">BKCO1_7000221</name>
</gene>
<dbReference type="OrthoDB" id="5401779at2759"/>
<evidence type="ECO:0000259" key="8">
    <source>
        <dbReference type="Pfam" id="PF20684"/>
    </source>
</evidence>
<protein>
    <submittedName>
        <fullName evidence="9">Integral membrane protein</fullName>
    </submittedName>
</protein>
<dbReference type="AlphaFoldDB" id="A0A1J9SAJ4"/>
<dbReference type="PANTHER" id="PTHR33048">
    <property type="entry name" value="PTH11-LIKE INTEGRAL MEMBRANE PROTEIN (AFU_ORTHOLOGUE AFUA_5G11245)"/>
    <property type="match status" value="1"/>
</dbReference>
<feature type="region of interest" description="Disordered" evidence="6">
    <location>
        <begin position="219"/>
        <end position="278"/>
    </location>
</feature>
<comment type="caution">
    <text evidence="9">The sequence shown here is derived from an EMBL/GenBank/DDBJ whole genome shotgun (WGS) entry which is preliminary data.</text>
</comment>
<dbReference type="EMBL" id="MNUE01000007">
    <property type="protein sequence ID" value="OJD37511.1"/>
    <property type="molecule type" value="Genomic_DNA"/>
</dbReference>
<keyword evidence="2 7" id="KW-0812">Transmembrane</keyword>
<evidence type="ECO:0000256" key="3">
    <source>
        <dbReference type="ARBA" id="ARBA00022989"/>
    </source>
</evidence>
<sequence length="412" mass="45312">MYLHLTRHIWDVKPEWTEQALRVNIIFEIMYPVGVTLTKVSICLNYLRIFPMQTFNECFCKGAIVYSACWCISTVVPQIDQYVECPPASNTRDRIRILRDCIDQEAFLIATAALNSFSDLCIFLWPARYVWGMHVPREQRWGLIALFCVGVVISIAGVLRMWFFAIWFHSTDPYWDGVWNYVILAVETNAGFICACLPCCKPLLVRALPCVFGNVNHAERRSPHPPPPHPPPSRGNGNGRRRGGEEEEDAGREGRRGGGGGGEETEAGEGPSPLDPGYWRVVRKKRSSWSLWGWGTASTGMTATLSSTMTGSREDKRRSGAAAQGGTGLLGSVVDGGGNKSDTVILMDDLGGGDTGYCHRTDTVEGEQGSIVLADDEHEPPRLRETGDAATAGAVDLELGFVRRSGRSSPSK</sequence>
<comment type="subcellular location">
    <subcellularLocation>
        <location evidence="1">Membrane</location>
        <topology evidence="1">Multi-pass membrane protein</topology>
    </subcellularLocation>
</comment>
<dbReference type="GeneID" id="31018937"/>